<evidence type="ECO:0000313" key="2">
    <source>
        <dbReference type="EMBL" id="MLE33407.1"/>
    </source>
</evidence>
<feature type="chain" id="PRO_5036091130" evidence="1">
    <location>
        <begin position="25"/>
        <end position="163"/>
    </location>
</feature>
<accession>A0A3R0U760</accession>
<evidence type="ECO:0000313" key="3">
    <source>
        <dbReference type="EMBL" id="MLW01083.1"/>
    </source>
</evidence>
<evidence type="ECO:0000256" key="1">
    <source>
        <dbReference type="SAM" id="SignalP"/>
    </source>
</evidence>
<organism evidence="2">
    <name type="scientific">Salmonella enterica</name>
    <name type="common">Salmonella choleraesuis</name>
    <dbReference type="NCBI Taxonomy" id="28901"/>
    <lineage>
        <taxon>Bacteria</taxon>
        <taxon>Pseudomonadati</taxon>
        <taxon>Pseudomonadota</taxon>
        <taxon>Gammaproteobacteria</taxon>
        <taxon>Enterobacterales</taxon>
        <taxon>Enterobacteriaceae</taxon>
        <taxon>Salmonella</taxon>
    </lineage>
</organism>
<proteinExistence type="predicted"/>
<sequence length="163" mass="16219">MSGLPRIITICALLLGTAVSGASASVTAGNPEPAVAKRVLQNTDPTDAAVTAPAVASTVRVHPVVLPAAGNSGLIAAWDVIPVAGNWVCTSGSIWTPELAVGAGNTAGVQLSMTDTAPRLADNVSGSGFVCGTAGETVYLGVGYRALKAGSYKATGYFYTVAP</sequence>
<dbReference type="EMBL" id="RVIJ01000010">
    <property type="protein sequence ID" value="MLW01083.1"/>
    <property type="molecule type" value="Genomic_DNA"/>
</dbReference>
<feature type="signal peptide" evidence="1">
    <location>
        <begin position="1"/>
        <end position="24"/>
    </location>
</feature>
<reference evidence="2" key="1">
    <citation type="submission" date="2018-10" db="EMBL/GenBank/DDBJ databases">
        <authorList>
            <consortium name="PulseNet: The National Subtyping Network for Foodborne Disease Surveillance"/>
            <person name="Tarr C.L."/>
            <person name="Trees E."/>
            <person name="Katz L.S."/>
            <person name="Carleton-Romer H.A."/>
            <person name="Stroika S."/>
            <person name="Kucerova Z."/>
            <person name="Roache K.F."/>
            <person name="Sabol A.L."/>
            <person name="Besser J."/>
            <person name="Gerner-Smidt P."/>
        </authorList>
    </citation>
    <scope>NUCLEOTIDE SEQUENCE [LARGE SCALE GENOMIC DNA]</scope>
    <source>
        <strain evidence="3">PNUSAS038541</strain>
        <strain evidence="2">PNUSAS056479</strain>
    </source>
</reference>
<name>A0A3R0U760_SALER</name>
<protein>
    <submittedName>
        <fullName evidence="2">Uncharacterized protein</fullName>
    </submittedName>
</protein>
<dbReference type="AlphaFoldDB" id="A0A3R0U760"/>
<comment type="caution">
    <text evidence="2">The sequence shown here is derived from an EMBL/GenBank/DDBJ whole genome shotgun (WGS) entry which is preliminary data.</text>
</comment>
<dbReference type="Proteomes" id="UP000885392">
    <property type="component" value="Unassembled WGS sequence"/>
</dbReference>
<dbReference type="EMBL" id="RUTY01000050">
    <property type="protein sequence ID" value="MLE33407.1"/>
    <property type="molecule type" value="Genomic_DNA"/>
</dbReference>
<dbReference type="Proteomes" id="UP000885317">
    <property type="component" value="Unassembled WGS sequence"/>
</dbReference>
<gene>
    <name evidence="3" type="ORF">EAK82_12665</name>
    <name evidence="2" type="ORF">EBH50_26635</name>
</gene>
<keyword evidence="1" id="KW-0732">Signal</keyword>